<reference evidence="3 4" key="1">
    <citation type="journal article" date="2022" name="Allergy">
        <title>Genome assembly and annotation of Periplaneta americana reveal a comprehensive cockroach allergen profile.</title>
        <authorList>
            <person name="Wang L."/>
            <person name="Xiong Q."/>
            <person name="Saelim N."/>
            <person name="Wang L."/>
            <person name="Nong W."/>
            <person name="Wan A.T."/>
            <person name="Shi M."/>
            <person name="Liu X."/>
            <person name="Cao Q."/>
            <person name="Hui J.H.L."/>
            <person name="Sookrung N."/>
            <person name="Leung T.F."/>
            <person name="Tungtrongchitr A."/>
            <person name="Tsui S.K.W."/>
        </authorList>
    </citation>
    <scope>NUCLEOTIDE SEQUENCE [LARGE SCALE GENOMIC DNA]</scope>
    <source>
        <strain evidence="3">PWHHKU_190912</strain>
    </source>
</reference>
<evidence type="ECO:0000313" key="4">
    <source>
        <dbReference type="Proteomes" id="UP001148838"/>
    </source>
</evidence>
<keyword evidence="1" id="KW-0732">Signal</keyword>
<keyword evidence="4" id="KW-1185">Reference proteome</keyword>
<protein>
    <recommendedName>
        <fullName evidence="2">Reverse transcriptase domain-containing protein</fullName>
    </recommendedName>
</protein>
<organism evidence="3 4">
    <name type="scientific">Periplaneta americana</name>
    <name type="common">American cockroach</name>
    <name type="synonym">Blatta americana</name>
    <dbReference type="NCBI Taxonomy" id="6978"/>
    <lineage>
        <taxon>Eukaryota</taxon>
        <taxon>Metazoa</taxon>
        <taxon>Ecdysozoa</taxon>
        <taxon>Arthropoda</taxon>
        <taxon>Hexapoda</taxon>
        <taxon>Insecta</taxon>
        <taxon>Pterygota</taxon>
        <taxon>Neoptera</taxon>
        <taxon>Polyneoptera</taxon>
        <taxon>Dictyoptera</taxon>
        <taxon>Blattodea</taxon>
        <taxon>Blattoidea</taxon>
        <taxon>Blattidae</taxon>
        <taxon>Blattinae</taxon>
        <taxon>Periplaneta</taxon>
    </lineage>
</organism>
<evidence type="ECO:0000259" key="2">
    <source>
        <dbReference type="PROSITE" id="PS50878"/>
    </source>
</evidence>
<dbReference type="EMBL" id="JAJSOF020000025">
    <property type="protein sequence ID" value="KAJ4435197.1"/>
    <property type="molecule type" value="Genomic_DNA"/>
</dbReference>
<dbReference type="Pfam" id="PF00078">
    <property type="entry name" value="RVT_1"/>
    <property type="match status" value="1"/>
</dbReference>
<evidence type="ECO:0000313" key="3">
    <source>
        <dbReference type="EMBL" id="KAJ4435197.1"/>
    </source>
</evidence>
<gene>
    <name evidence="3" type="ORF">ANN_23773</name>
</gene>
<comment type="caution">
    <text evidence="3">The sequence shown here is derived from an EMBL/GenBank/DDBJ whole genome shotgun (WGS) entry which is preliminary data.</text>
</comment>
<proteinExistence type="predicted"/>
<evidence type="ECO:0000256" key="1">
    <source>
        <dbReference type="SAM" id="SignalP"/>
    </source>
</evidence>
<feature type="domain" description="Reverse transcriptase" evidence="2">
    <location>
        <begin position="1"/>
        <end position="111"/>
    </location>
</feature>
<accession>A0ABQ8SNC4</accession>
<sequence length="114" mass="12655">MLKVITARGCPQGGVLLPLLWNLVVDALLKELNEVGYFTIGFAGDIAVIVKGKFPKTVFEVLQVALKKIEAWSNRNRLSVNPNKTVVVPFTRMRSIGNLKEPTLLVRGYLLFTS</sequence>
<feature type="chain" id="PRO_5045356658" description="Reverse transcriptase domain-containing protein" evidence="1">
    <location>
        <begin position="28"/>
        <end position="114"/>
    </location>
</feature>
<dbReference type="Proteomes" id="UP001148838">
    <property type="component" value="Unassembled WGS sequence"/>
</dbReference>
<feature type="signal peptide" evidence="1">
    <location>
        <begin position="1"/>
        <end position="27"/>
    </location>
</feature>
<dbReference type="PROSITE" id="PS50878">
    <property type="entry name" value="RT_POL"/>
    <property type="match status" value="1"/>
</dbReference>
<name>A0ABQ8SNC4_PERAM</name>
<dbReference type="InterPro" id="IPR000477">
    <property type="entry name" value="RT_dom"/>
</dbReference>